<evidence type="ECO:0000313" key="1">
    <source>
        <dbReference type="EMBL" id="MBH1940787.1"/>
    </source>
</evidence>
<comment type="caution">
    <text evidence="1">The sequence shown here is derived from an EMBL/GenBank/DDBJ whole genome shotgun (WGS) entry which is preliminary data.</text>
</comment>
<name>A0A8J7H271_9FIRM</name>
<dbReference type="InterPro" id="IPR049739">
    <property type="entry name" value="YraL-like"/>
</dbReference>
<dbReference type="RefSeq" id="WP_197661008.1">
    <property type="nucleotide sequence ID" value="NZ_JAEAGR010000006.1"/>
</dbReference>
<dbReference type="Proteomes" id="UP000623269">
    <property type="component" value="Unassembled WGS sequence"/>
</dbReference>
<gene>
    <name evidence="1" type="ORF">I5677_07795</name>
</gene>
<keyword evidence="2" id="KW-1185">Reference proteome</keyword>
<sequence>MNYKNGTDILPAHLLKKVQDYVDGGLIYIPKKSSKAGWGQISGARQSIDRRNREIRFLFKQDVTIRELAERFHLGEDSIRKIVYKKKQI</sequence>
<dbReference type="AlphaFoldDB" id="A0A8J7H271"/>
<protein>
    <submittedName>
        <fullName evidence="1">DNA-binding response regulator</fullName>
    </submittedName>
</protein>
<dbReference type="NCBIfam" id="NF040785">
    <property type="entry name" value="CD3324_fam"/>
    <property type="match status" value="1"/>
</dbReference>
<reference evidence="1" key="1">
    <citation type="submission" date="2020-12" db="EMBL/GenBank/DDBJ databases">
        <title>M. sibirica DSM 26468T genome.</title>
        <authorList>
            <person name="Thieme N."/>
            <person name="Rettenmaier R."/>
            <person name="Zverlov V."/>
            <person name="Liebl W."/>
        </authorList>
    </citation>
    <scope>NUCLEOTIDE SEQUENCE</scope>
    <source>
        <strain evidence="1">DSM 26468</strain>
    </source>
</reference>
<dbReference type="GO" id="GO:0003677">
    <property type="term" value="F:DNA binding"/>
    <property type="evidence" value="ECO:0007669"/>
    <property type="project" value="UniProtKB-KW"/>
</dbReference>
<dbReference type="InterPro" id="IPR009057">
    <property type="entry name" value="Homeodomain-like_sf"/>
</dbReference>
<keyword evidence="1" id="KW-0238">DNA-binding</keyword>
<dbReference type="EMBL" id="JAEAGR010000006">
    <property type="protein sequence ID" value="MBH1940787.1"/>
    <property type="molecule type" value="Genomic_DNA"/>
</dbReference>
<dbReference type="SUPFAM" id="SSF46689">
    <property type="entry name" value="Homeodomain-like"/>
    <property type="match status" value="1"/>
</dbReference>
<accession>A0A8J7H271</accession>
<evidence type="ECO:0000313" key="2">
    <source>
        <dbReference type="Proteomes" id="UP000623269"/>
    </source>
</evidence>
<organism evidence="1 2">
    <name type="scientific">Mobilitalea sibirica</name>
    <dbReference type="NCBI Taxonomy" id="1462919"/>
    <lineage>
        <taxon>Bacteria</taxon>
        <taxon>Bacillati</taxon>
        <taxon>Bacillota</taxon>
        <taxon>Clostridia</taxon>
        <taxon>Lachnospirales</taxon>
        <taxon>Lachnospiraceae</taxon>
        <taxon>Mobilitalea</taxon>
    </lineage>
</organism>
<proteinExistence type="predicted"/>